<protein>
    <submittedName>
        <fullName evidence="2">Uncharacterized protein</fullName>
    </submittedName>
</protein>
<dbReference type="OrthoDB" id="4498418at2759"/>
<sequence>MHRPSYVNTLLIQSRGHRLAEPCTRCRRGQGRLLFPECRQVPGAFGGACANCKWPDKASQCPVRDELWQPLGDLREGPQTGGSGRRPRGLGSSQDNPINVDAEIIDLDEPINLGSEEGDHPNDPINLDPEEWPVVKLSKSMAISSAGRN</sequence>
<dbReference type="Pfam" id="PF12511">
    <property type="entry name" value="DUF3716"/>
    <property type="match status" value="1"/>
</dbReference>
<feature type="region of interest" description="Disordered" evidence="1">
    <location>
        <begin position="69"/>
        <end position="97"/>
    </location>
</feature>
<dbReference type="InterPro" id="IPR022190">
    <property type="entry name" value="DUF3716"/>
</dbReference>
<reference evidence="2" key="1">
    <citation type="submission" date="2019-04" db="EMBL/GenBank/DDBJ databases">
        <title>Friends and foes A comparative genomics study of 23 Aspergillus species from section Flavi.</title>
        <authorList>
            <consortium name="DOE Joint Genome Institute"/>
            <person name="Kjaerbolling I."/>
            <person name="Vesth T."/>
            <person name="Frisvad J.C."/>
            <person name="Nybo J.L."/>
            <person name="Theobald S."/>
            <person name="Kildgaard S."/>
            <person name="Isbrandt T."/>
            <person name="Kuo A."/>
            <person name="Sato A."/>
            <person name="Lyhne E.K."/>
            <person name="Kogle M.E."/>
            <person name="Wiebenga A."/>
            <person name="Kun R.S."/>
            <person name="Lubbers R.J."/>
            <person name="Makela M.R."/>
            <person name="Barry K."/>
            <person name="Chovatia M."/>
            <person name="Clum A."/>
            <person name="Daum C."/>
            <person name="Haridas S."/>
            <person name="He G."/>
            <person name="LaButti K."/>
            <person name="Lipzen A."/>
            <person name="Mondo S."/>
            <person name="Riley R."/>
            <person name="Salamov A."/>
            <person name="Simmons B.A."/>
            <person name="Magnuson J.K."/>
            <person name="Henrissat B."/>
            <person name="Mortensen U.H."/>
            <person name="Larsen T.O."/>
            <person name="Devries R.P."/>
            <person name="Grigoriev I.V."/>
            <person name="Machida M."/>
            <person name="Baker S.E."/>
            <person name="Andersen M.R."/>
        </authorList>
    </citation>
    <scope>NUCLEOTIDE SEQUENCE</scope>
    <source>
        <strain evidence="2">CBS 117612</strain>
    </source>
</reference>
<name>A0A5N6XLE9_9EURO</name>
<dbReference type="AlphaFoldDB" id="A0A5N6XLE9"/>
<accession>A0A5N6XLE9</accession>
<proteinExistence type="predicted"/>
<evidence type="ECO:0000256" key="1">
    <source>
        <dbReference type="SAM" id="MobiDB-lite"/>
    </source>
</evidence>
<feature type="region of interest" description="Disordered" evidence="1">
    <location>
        <begin position="111"/>
        <end position="131"/>
    </location>
</feature>
<gene>
    <name evidence="2" type="ORF">BDV24DRAFT_170591</name>
</gene>
<evidence type="ECO:0000313" key="2">
    <source>
        <dbReference type="EMBL" id="KAE8334105.1"/>
    </source>
</evidence>
<dbReference type="Proteomes" id="UP000325558">
    <property type="component" value="Unassembled WGS sequence"/>
</dbReference>
<organism evidence="2">
    <name type="scientific">Aspergillus arachidicola</name>
    <dbReference type="NCBI Taxonomy" id="656916"/>
    <lineage>
        <taxon>Eukaryota</taxon>
        <taxon>Fungi</taxon>
        <taxon>Dikarya</taxon>
        <taxon>Ascomycota</taxon>
        <taxon>Pezizomycotina</taxon>
        <taxon>Eurotiomycetes</taxon>
        <taxon>Eurotiomycetidae</taxon>
        <taxon>Eurotiales</taxon>
        <taxon>Aspergillaceae</taxon>
        <taxon>Aspergillus</taxon>
        <taxon>Aspergillus subgen. Circumdati</taxon>
    </lineage>
</organism>
<dbReference type="EMBL" id="ML737477">
    <property type="protein sequence ID" value="KAE8334105.1"/>
    <property type="molecule type" value="Genomic_DNA"/>
</dbReference>